<accession>A0A398B1W9</accession>
<proteinExistence type="predicted"/>
<dbReference type="Pfam" id="PF01584">
    <property type="entry name" value="CheW"/>
    <property type="match status" value="1"/>
</dbReference>
<dbReference type="RefSeq" id="WP_119113724.1">
    <property type="nucleotide sequence ID" value="NZ_CBCSEO010000005.1"/>
</dbReference>
<dbReference type="SMART" id="SM00260">
    <property type="entry name" value="CheW"/>
    <property type="match status" value="1"/>
</dbReference>
<dbReference type="InterPro" id="IPR002545">
    <property type="entry name" value="CheW-lke_dom"/>
</dbReference>
<feature type="domain" description="CheW-like" evidence="1">
    <location>
        <begin position="4"/>
        <end position="143"/>
    </location>
</feature>
<dbReference type="InterPro" id="IPR039315">
    <property type="entry name" value="CheW"/>
</dbReference>
<dbReference type="Proteomes" id="UP000265816">
    <property type="component" value="Unassembled WGS sequence"/>
</dbReference>
<reference evidence="2 3" key="1">
    <citation type="submission" date="2018-08" db="EMBL/GenBank/DDBJ databases">
        <title>Bacillus jemisoniae sp. nov., Bacillus chryseoplanitiae sp. nov., Bacillus resnikiae sp. nov., and Bacillus frankliniae sp. nov., isolated from Viking spacecraft and associated surfaces.</title>
        <authorList>
            <person name="Seuylemezian A."/>
            <person name="Vaishampayan P."/>
        </authorList>
    </citation>
    <scope>NUCLEOTIDE SEQUENCE [LARGE SCALE GENOMIC DNA]</scope>
    <source>
        <strain evidence="2 3">JJ-247</strain>
    </source>
</reference>
<gene>
    <name evidence="2" type="ORF">D1970_15245</name>
</gene>
<comment type="caution">
    <text evidence="2">The sequence shown here is derived from an EMBL/GenBank/DDBJ whole genome shotgun (WGS) entry which is preliminary data.</text>
</comment>
<dbReference type="InterPro" id="IPR036061">
    <property type="entry name" value="CheW-like_dom_sf"/>
</dbReference>
<dbReference type="GO" id="GO:0005829">
    <property type="term" value="C:cytosol"/>
    <property type="evidence" value="ECO:0007669"/>
    <property type="project" value="TreeGrafter"/>
</dbReference>
<organism evidence="2 3">
    <name type="scientific">Mesobacillus zeae</name>
    <dbReference type="NCBI Taxonomy" id="1917180"/>
    <lineage>
        <taxon>Bacteria</taxon>
        <taxon>Bacillati</taxon>
        <taxon>Bacillota</taxon>
        <taxon>Bacilli</taxon>
        <taxon>Bacillales</taxon>
        <taxon>Bacillaceae</taxon>
        <taxon>Mesobacillus</taxon>
    </lineage>
</organism>
<evidence type="ECO:0000259" key="1">
    <source>
        <dbReference type="PROSITE" id="PS50851"/>
    </source>
</evidence>
<dbReference type="AlphaFoldDB" id="A0A398B1W9"/>
<dbReference type="Gene3D" id="2.30.30.40">
    <property type="entry name" value="SH3 Domains"/>
    <property type="match status" value="1"/>
</dbReference>
<evidence type="ECO:0000313" key="3">
    <source>
        <dbReference type="Proteomes" id="UP000265816"/>
    </source>
</evidence>
<dbReference type="GO" id="GO:0007165">
    <property type="term" value="P:signal transduction"/>
    <property type="evidence" value="ECO:0007669"/>
    <property type="project" value="InterPro"/>
</dbReference>
<dbReference type="SUPFAM" id="SSF50341">
    <property type="entry name" value="CheW-like"/>
    <property type="match status" value="1"/>
</dbReference>
<protein>
    <submittedName>
        <fullName evidence="2">Chemotaxis protein CheW</fullName>
    </submittedName>
</protein>
<dbReference type="PANTHER" id="PTHR22617:SF23">
    <property type="entry name" value="CHEMOTAXIS PROTEIN CHEW"/>
    <property type="match status" value="1"/>
</dbReference>
<dbReference type="GO" id="GO:0006935">
    <property type="term" value="P:chemotaxis"/>
    <property type="evidence" value="ECO:0007669"/>
    <property type="project" value="InterPro"/>
</dbReference>
<dbReference type="PANTHER" id="PTHR22617">
    <property type="entry name" value="CHEMOTAXIS SENSOR HISTIDINE KINASE-RELATED"/>
    <property type="match status" value="1"/>
</dbReference>
<sequence>MTDTNQAVVFQAGSEEYALPILSVISIEKPEGITAVPHMPQYLKGIAKVRDELIPVIDSEMVLYDRAADLDEKTRMIVIHTKEISAGILVKDAREILEIPQENLKQPSLIAYQKNRYFSGVASFDNRMIMIIDPELLIESLEGMSEIKEYVENAR</sequence>
<keyword evidence="3" id="KW-1185">Reference proteome</keyword>
<dbReference type="EMBL" id="QWVT01000024">
    <property type="protein sequence ID" value="RID83949.1"/>
    <property type="molecule type" value="Genomic_DNA"/>
</dbReference>
<dbReference type="Gene3D" id="2.40.50.180">
    <property type="entry name" value="CheA-289, Domain 4"/>
    <property type="match status" value="1"/>
</dbReference>
<dbReference type="OrthoDB" id="9787997at2"/>
<name>A0A398B1W9_9BACI</name>
<dbReference type="PROSITE" id="PS50851">
    <property type="entry name" value="CHEW"/>
    <property type="match status" value="1"/>
</dbReference>
<evidence type="ECO:0000313" key="2">
    <source>
        <dbReference type="EMBL" id="RID83949.1"/>
    </source>
</evidence>